<keyword evidence="3" id="KW-1185">Reference proteome</keyword>
<dbReference type="GO" id="GO:0044010">
    <property type="term" value="P:single-species biofilm formation"/>
    <property type="evidence" value="ECO:0007669"/>
    <property type="project" value="TreeGrafter"/>
</dbReference>
<sequence>MSYSITQLLTQLQGELANAGLWQDKPVAEHLLQSSQPFCVDTLRFEQWLQFVFIPIMRALIHARHPLPSAIALTPMAEVYWSGRYAQLHTVLKRIDITLGGGE</sequence>
<evidence type="ECO:0000313" key="2">
    <source>
        <dbReference type="EMBL" id="KJY96121.1"/>
    </source>
</evidence>
<proteinExistence type="predicted"/>
<dbReference type="SUPFAM" id="SSF158452">
    <property type="entry name" value="YqcC-like"/>
    <property type="match status" value="1"/>
</dbReference>
<dbReference type="InterPro" id="IPR023376">
    <property type="entry name" value="YqcC-like_dom"/>
</dbReference>
<name>A0A0F4PIR5_9GAMM</name>
<dbReference type="PANTHER" id="PTHR39586">
    <property type="entry name" value="CYTOPLASMIC PROTEIN-RELATED"/>
    <property type="match status" value="1"/>
</dbReference>
<accession>A0A0F4PIR5</accession>
<dbReference type="OrthoDB" id="8794567at2"/>
<dbReference type="InterPro" id="IPR007384">
    <property type="entry name" value="UCP006257"/>
</dbReference>
<feature type="domain" description="YqcC-like" evidence="1">
    <location>
        <begin position="5"/>
        <end position="95"/>
    </location>
</feature>
<evidence type="ECO:0000259" key="1">
    <source>
        <dbReference type="Pfam" id="PF04287"/>
    </source>
</evidence>
<dbReference type="Gene3D" id="1.20.1440.40">
    <property type="entry name" value="YqcC-like"/>
    <property type="match status" value="1"/>
</dbReference>
<dbReference type="Proteomes" id="UP000033664">
    <property type="component" value="Unassembled WGS sequence"/>
</dbReference>
<dbReference type="InterPro" id="IPR036814">
    <property type="entry name" value="YqcC-like_sf"/>
</dbReference>
<dbReference type="eggNOG" id="COG3098">
    <property type="taxonomic scope" value="Bacteria"/>
</dbReference>
<comment type="caution">
    <text evidence="2">The sequence shown here is derived from an EMBL/GenBank/DDBJ whole genome shotgun (WGS) entry which is preliminary data.</text>
</comment>
<dbReference type="AlphaFoldDB" id="A0A0F4PIR5"/>
<dbReference type="RefSeq" id="WP_045980338.1">
    <property type="nucleotide sequence ID" value="NZ_JXXY01000017.1"/>
</dbReference>
<protein>
    <recommendedName>
        <fullName evidence="1">YqcC-like domain-containing protein</fullName>
    </recommendedName>
</protein>
<dbReference type="PIRSF" id="PIRSF006257">
    <property type="entry name" value="UCP006257"/>
    <property type="match status" value="1"/>
</dbReference>
<dbReference type="Pfam" id="PF04287">
    <property type="entry name" value="DUF446"/>
    <property type="match status" value="1"/>
</dbReference>
<dbReference type="EMBL" id="JXXZ01000019">
    <property type="protein sequence ID" value="KJY96121.1"/>
    <property type="molecule type" value="Genomic_DNA"/>
</dbReference>
<organism evidence="2 3">
    <name type="scientific">Pseudoalteromonas ruthenica</name>
    <dbReference type="NCBI Taxonomy" id="151081"/>
    <lineage>
        <taxon>Bacteria</taxon>
        <taxon>Pseudomonadati</taxon>
        <taxon>Pseudomonadota</taxon>
        <taxon>Gammaproteobacteria</taxon>
        <taxon>Alteromonadales</taxon>
        <taxon>Pseudoalteromonadaceae</taxon>
        <taxon>Pseudoalteromonas</taxon>
    </lineage>
</organism>
<dbReference type="PATRIC" id="fig|151081.8.peg.3272"/>
<dbReference type="PANTHER" id="PTHR39586:SF1">
    <property type="entry name" value="CYTOPLASMIC PROTEIN"/>
    <property type="match status" value="1"/>
</dbReference>
<gene>
    <name evidence="2" type="ORF">TW72_17375</name>
</gene>
<reference evidence="2 3" key="1">
    <citation type="journal article" date="2015" name="BMC Genomics">
        <title>Genome mining reveals unlocked bioactive potential of marine Gram-negative bacteria.</title>
        <authorList>
            <person name="Machado H."/>
            <person name="Sonnenschein E.C."/>
            <person name="Melchiorsen J."/>
            <person name="Gram L."/>
        </authorList>
    </citation>
    <scope>NUCLEOTIDE SEQUENCE [LARGE SCALE GENOMIC DNA]</scope>
    <source>
        <strain evidence="2 3">S3137</strain>
    </source>
</reference>
<evidence type="ECO:0000313" key="3">
    <source>
        <dbReference type="Proteomes" id="UP000033664"/>
    </source>
</evidence>
<dbReference type="GeneID" id="58230268"/>